<sequence length="67" mass="7584">MFEAVQNVKNNPDIDGLIVQLSLPKHINPDRVMETIDLTKDLKGFHPINIGRMARGCLPTYRPLAWA</sequence>
<dbReference type="GO" id="GO:0035999">
    <property type="term" value="P:tetrahydrofolate interconversion"/>
    <property type="evidence" value="ECO:0007669"/>
    <property type="project" value="TreeGrafter"/>
</dbReference>
<dbReference type="SUPFAM" id="SSF53223">
    <property type="entry name" value="Aminoacid dehydrogenase-like, N-terminal domain"/>
    <property type="match status" value="1"/>
</dbReference>
<organism evidence="2 3">
    <name type="scientific">Spirosoma montaniterrae</name>
    <dbReference type="NCBI Taxonomy" id="1178516"/>
    <lineage>
        <taxon>Bacteria</taxon>
        <taxon>Pseudomonadati</taxon>
        <taxon>Bacteroidota</taxon>
        <taxon>Cytophagia</taxon>
        <taxon>Cytophagales</taxon>
        <taxon>Cytophagaceae</taxon>
        <taxon>Spirosoma</taxon>
    </lineage>
</organism>
<name>A0A1P9WTZ3_9BACT</name>
<dbReference type="Pfam" id="PF00763">
    <property type="entry name" value="THF_DHG_CYH"/>
    <property type="match status" value="1"/>
</dbReference>
<evidence type="ECO:0000259" key="1">
    <source>
        <dbReference type="Pfam" id="PF00763"/>
    </source>
</evidence>
<accession>A0A1P9WTZ3</accession>
<dbReference type="AlphaFoldDB" id="A0A1P9WTZ3"/>
<dbReference type="GO" id="GO:0004477">
    <property type="term" value="F:methenyltetrahydrofolate cyclohydrolase activity"/>
    <property type="evidence" value="ECO:0007669"/>
    <property type="project" value="TreeGrafter"/>
</dbReference>
<dbReference type="InterPro" id="IPR020630">
    <property type="entry name" value="THF_DH/CycHdrlase_cat_dom"/>
</dbReference>
<gene>
    <name evidence="2" type="ORF">AWR27_05720</name>
</gene>
<dbReference type="KEGG" id="smon:AWR27_05720"/>
<dbReference type="Proteomes" id="UP000187941">
    <property type="component" value="Chromosome"/>
</dbReference>
<protein>
    <recommendedName>
        <fullName evidence="1">Tetrahydrofolate dehydrogenase/cyclohydrolase catalytic domain-containing protein</fullName>
    </recommendedName>
</protein>
<dbReference type="GO" id="GO:0005829">
    <property type="term" value="C:cytosol"/>
    <property type="evidence" value="ECO:0007669"/>
    <property type="project" value="TreeGrafter"/>
</dbReference>
<dbReference type="STRING" id="1178516.AWR27_05720"/>
<evidence type="ECO:0000313" key="2">
    <source>
        <dbReference type="EMBL" id="AQG78866.1"/>
    </source>
</evidence>
<dbReference type="GO" id="GO:0004488">
    <property type="term" value="F:methylenetetrahydrofolate dehydrogenase (NADP+) activity"/>
    <property type="evidence" value="ECO:0007669"/>
    <property type="project" value="InterPro"/>
</dbReference>
<reference evidence="2 3" key="1">
    <citation type="submission" date="2016-01" db="EMBL/GenBank/DDBJ databases">
        <authorList>
            <person name="Oliw E.H."/>
        </authorList>
    </citation>
    <scope>NUCLEOTIDE SEQUENCE [LARGE SCALE GENOMIC DNA]</scope>
    <source>
        <strain evidence="2 3">DY10</strain>
    </source>
</reference>
<dbReference type="EMBL" id="CP014263">
    <property type="protein sequence ID" value="AQG78866.1"/>
    <property type="molecule type" value="Genomic_DNA"/>
</dbReference>
<dbReference type="PANTHER" id="PTHR48099">
    <property type="entry name" value="C-1-TETRAHYDROFOLATE SYNTHASE, CYTOPLASMIC-RELATED"/>
    <property type="match status" value="1"/>
</dbReference>
<dbReference type="Gene3D" id="3.40.50.10860">
    <property type="entry name" value="Leucine Dehydrogenase, chain A, domain 1"/>
    <property type="match status" value="1"/>
</dbReference>
<proteinExistence type="predicted"/>
<keyword evidence="3" id="KW-1185">Reference proteome</keyword>
<feature type="domain" description="Tetrahydrofolate dehydrogenase/cyclohydrolase catalytic" evidence="1">
    <location>
        <begin position="3"/>
        <end position="41"/>
    </location>
</feature>
<evidence type="ECO:0000313" key="3">
    <source>
        <dbReference type="Proteomes" id="UP000187941"/>
    </source>
</evidence>
<dbReference type="InterPro" id="IPR046346">
    <property type="entry name" value="Aminoacid_DH-like_N_sf"/>
</dbReference>
<dbReference type="PANTHER" id="PTHR48099:SF5">
    <property type="entry name" value="C-1-TETRAHYDROFOLATE SYNTHASE, CYTOPLASMIC"/>
    <property type="match status" value="1"/>
</dbReference>